<protein>
    <recommendedName>
        <fullName evidence="3">Ser/Thr-rich protein T10 in DGCR region</fullName>
    </recommendedName>
</protein>
<reference evidence="1 2" key="1">
    <citation type="journal article" date="2023" name="Hortic Res">
        <title>Pangenome of water caltrop reveals structural variations and asymmetric subgenome divergence after allopolyploidization.</title>
        <authorList>
            <person name="Zhang X."/>
            <person name="Chen Y."/>
            <person name="Wang L."/>
            <person name="Yuan Y."/>
            <person name="Fang M."/>
            <person name="Shi L."/>
            <person name="Lu R."/>
            <person name="Comes H.P."/>
            <person name="Ma Y."/>
            <person name="Chen Y."/>
            <person name="Huang G."/>
            <person name="Zhou Y."/>
            <person name="Zheng Z."/>
            <person name="Qiu Y."/>
        </authorList>
    </citation>
    <scope>NUCLEOTIDE SEQUENCE [LARGE SCALE GENOMIC DNA]</scope>
    <source>
        <tissue evidence="1">Roots</tissue>
    </source>
</reference>
<dbReference type="EMBL" id="JAXIOK010000005">
    <property type="protein sequence ID" value="KAK4771096.1"/>
    <property type="molecule type" value="Genomic_DNA"/>
</dbReference>
<evidence type="ECO:0000313" key="1">
    <source>
        <dbReference type="EMBL" id="KAK4771096.1"/>
    </source>
</evidence>
<proteinExistence type="predicted"/>
<gene>
    <name evidence="1" type="ORF">SAY87_031628</name>
</gene>
<evidence type="ECO:0008006" key="3">
    <source>
        <dbReference type="Google" id="ProtNLM"/>
    </source>
</evidence>
<dbReference type="PANTHER" id="PTHR17985:SF8">
    <property type="entry name" value="TRANSPORT AND GOLGI ORGANIZATION PROTEIN 2 HOMOLOG"/>
    <property type="match status" value="1"/>
</dbReference>
<evidence type="ECO:0000313" key="2">
    <source>
        <dbReference type="Proteomes" id="UP001345219"/>
    </source>
</evidence>
<organism evidence="1 2">
    <name type="scientific">Trapa incisa</name>
    <dbReference type="NCBI Taxonomy" id="236973"/>
    <lineage>
        <taxon>Eukaryota</taxon>
        <taxon>Viridiplantae</taxon>
        <taxon>Streptophyta</taxon>
        <taxon>Embryophyta</taxon>
        <taxon>Tracheophyta</taxon>
        <taxon>Spermatophyta</taxon>
        <taxon>Magnoliopsida</taxon>
        <taxon>eudicotyledons</taxon>
        <taxon>Gunneridae</taxon>
        <taxon>Pentapetalae</taxon>
        <taxon>rosids</taxon>
        <taxon>malvids</taxon>
        <taxon>Myrtales</taxon>
        <taxon>Lythraceae</taxon>
        <taxon>Trapa</taxon>
    </lineage>
</organism>
<accession>A0AAN7KXK3</accession>
<keyword evidence="2" id="KW-1185">Reference proteome</keyword>
<dbReference type="AlphaFoldDB" id="A0AAN7KXK3"/>
<dbReference type="Pfam" id="PF05742">
    <property type="entry name" value="TANGO2"/>
    <property type="match status" value="1"/>
</dbReference>
<name>A0AAN7KXK3_9MYRT</name>
<sequence length="274" mass="31220">MCIAGFVWLSHHAYPLILLMNRDEYHNRPTRPVGWWEDGEVVGGRDEVSGGTWLACSGGGRVAFLTIVLENHTNPNAKSRGDLPVLFLKSTKSPKEFAEELVKLAYQYNGFNLIVGDLLSNTMMYISNRPKGEALNVQEVSPGIHVLANAKLDSPWHKAKRLGDNLKALYRKRDNAYLPIKEMQKLMRDTVKDDIEGLPHIWPLDVEFSLSSIYNEADRPRGRYGTRSTSLLTVKADGEVSFQEMYLEEGIWKEKNVKYYIKHPQSTCKHRSKL</sequence>
<dbReference type="InterPro" id="IPR008551">
    <property type="entry name" value="TANGO2"/>
</dbReference>
<dbReference type="Proteomes" id="UP001345219">
    <property type="component" value="Chromosome 24"/>
</dbReference>
<comment type="caution">
    <text evidence="1">The sequence shown here is derived from an EMBL/GenBank/DDBJ whole genome shotgun (WGS) entry which is preliminary data.</text>
</comment>
<dbReference type="PANTHER" id="PTHR17985">
    <property type="entry name" value="SER/THR-RICH PROTEIN T10 IN DGCR REGION"/>
    <property type="match status" value="1"/>
</dbReference>